<dbReference type="OMA" id="ELYNCEW"/>
<keyword evidence="3" id="KW-1185">Reference proteome</keyword>
<dbReference type="Pfam" id="PF10545">
    <property type="entry name" value="MADF_DNA_bdg"/>
    <property type="match status" value="1"/>
</dbReference>
<name>T1H1R8_MEGSC</name>
<dbReference type="STRING" id="36166.T1H1R8"/>
<evidence type="ECO:0000313" key="2">
    <source>
        <dbReference type="EnsemblMetazoa" id="MESCA010136-PA"/>
    </source>
</evidence>
<feature type="domain" description="MADF" evidence="1">
    <location>
        <begin position="20"/>
        <end position="92"/>
    </location>
</feature>
<dbReference type="Proteomes" id="UP000015102">
    <property type="component" value="Unassembled WGS sequence"/>
</dbReference>
<dbReference type="PANTHER" id="PTHR21505">
    <property type="entry name" value="MADF DOMAIN-CONTAINING PROTEIN-RELATED"/>
    <property type="match status" value="1"/>
</dbReference>
<evidence type="ECO:0000313" key="3">
    <source>
        <dbReference type="Proteomes" id="UP000015102"/>
    </source>
</evidence>
<dbReference type="EnsemblMetazoa" id="MESCA010136-RA">
    <property type="protein sequence ID" value="MESCA010136-PA"/>
    <property type="gene ID" value="MESCA010136"/>
</dbReference>
<dbReference type="AlphaFoldDB" id="T1H1R8"/>
<dbReference type="PANTHER" id="PTHR21505:SF12">
    <property type="entry name" value="MADF DOMAIN-CONTAINING PROTEIN-RELATED"/>
    <property type="match status" value="1"/>
</dbReference>
<evidence type="ECO:0000259" key="1">
    <source>
        <dbReference type="PROSITE" id="PS51029"/>
    </source>
</evidence>
<sequence length="92" mass="11245">MSMASQVPIPSEWTREKTIQLINEYRKNRGLWDMTHEDYRKKDVKRELLHKVAQNIDNGKIPPLEIEKKFHTLRTQYHREIHRMKRSEPYNS</sequence>
<dbReference type="HOGENOM" id="CLU_2419348_0_0_1"/>
<protein>
    <recommendedName>
        <fullName evidence="1">MADF domain-containing protein</fullName>
    </recommendedName>
</protein>
<dbReference type="SMART" id="SM00595">
    <property type="entry name" value="MADF"/>
    <property type="match status" value="1"/>
</dbReference>
<dbReference type="EMBL" id="CAQQ02068653">
    <property type="status" value="NOT_ANNOTATED_CDS"/>
    <property type="molecule type" value="Genomic_DNA"/>
</dbReference>
<reference evidence="2" key="2">
    <citation type="submission" date="2015-06" db="UniProtKB">
        <authorList>
            <consortium name="EnsemblMetazoa"/>
        </authorList>
    </citation>
    <scope>IDENTIFICATION</scope>
</reference>
<dbReference type="InterPro" id="IPR006578">
    <property type="entry name" value="MADF-dom"/>
</dbReference>
<organism evidence="2 3">
    <name type="scientific">Megaselia scalaris</name>
    <name type="common">Humpbacked fly</name>
    <name type="synonym">Phora scalaris</name>
    <dbReference type="NCBI Taxonomy" id="36166"/>
    <lineage>
        <taxon>Eukaryota</taxon>
        <taxon>Metazoa</taxon>
        <taxon>Ecdysozoa</taxon>
        <taxon>Arthropoda</taxon>
        <taxon>Hexapoda</taxon>
        <taxon>Insecta</taxon>
        <taxon>Pterygota</taxon>
        <taxon>Neoptera</taxon>
        <taxon>Endopterygota</taxon>
        <taxon>Diptera</taxon>
        <taxon>Brachycera</taxon>
        <taxon>Muscomorpha</taxon>
        <taxon>Platypezoidea</taxon>
        <taxon>Phoridae</taxon>
        <taxon>Megaseliini</taxon>
        <taxon>Megaselia</taxon>
    </lineage>
</organism>
<proteinExistence type="predicted"/>
<reference evidence="3" key="1">
    <citation type="submission" date="2013-02" db="EMBL/GenBank/DDBJ databases">
        <authorList>
            <person name="Hughes D."/>
        </authorList>
    </citation>
    <scope>NUCLEOTIDE SEQUENCE</scope>
    <source>
        <strain>Durham</strain>
        <strain evidence="3">NC isolate 2 -- Noor lab</strain>
    </source>
</reference>
<accession>T1H1R8</accession>
<dbReference type="PROSITE" id="PS51029">
    <property type="entry name" value="MADF"/>
    <property type="match status" value="1"/>
</dbReference>